<protein>
    <submittedName>
        <fullName evidence="2">Uncharacterized protein</fullName>
    </submittedName>
</protein>
<organism evidence="2 3">
    <name type="scientific">Fibrella forsythiae</name>
    <dbReference type="NCBI Taxonomy" id="2817061"/>
    <lineage>
        <taxon>Bacteria</taxon>
        <taxon>Pseudomonadati</taxon>
        <taxon>Bacteroidota</taxon>
        <taxon>Cytophagia</taxon>
        <taxon>Cytophagales</taxon>
        <taxon>Spirosomataceae</taxon>
        <taxon>Fibrella</taxon>
    </lineage>
</organism>
<feature type="non-terminal residue" evidence="2">
    <location>
        <position position="1"/>
    </location>
</feature>
<feature type="region of interest" description="Disordered" evidence="1">
    <location>
        <begin position="1"/>
        <end position="73"/>
    </location>
</feature>
<accession>A0ABS3JW13</accession>
<proteinExistence type="predicted"/>
<sequence length="84" mass="8836">FSAGSRRDRRKNGVLSSSLGEKSEDPLLTWEKTKRRAPGPPGGRAKKQATTGQTRLAKGGSPGFAGQAEAPPGACLAPAWRLHL</sequence>
<dbReference type="Proteomes" id="UP000664628">
    <property type="component" value="Unassembled WGS sequence"/>
</dbReference>
<name>A0ABS3JW13_9BACT</name>
<keyword evidence="3" id="KW-1185">Reference proteome</keyword>
<dbReference type="RefSeq" id="WP_207333316.1">
    <property type="nucleotide sequence ID" value="NZ_JAFMYW010000068.1"/>
</dbReference>
<evidence type="ECO:0000256" key="1">
    <source>
        <dbReference type="SAM" id="MobiDB-lite"/>
    </source>
</evidence>
<comment type="caution">
    <text evidence="2">The sequence shown here is derived from an EMBL/GenBank/DDBJ whole genome shotgun (WGS) entry which is preliminary data.</text>
</comment>
<reference evidence="2 3" key="1">
    <citation type="submission" date="2021-03" db="EMBL/GenBank/DDBJ databases">
        <title>Fibrella sp. HMF5405 genome sequencing and assembly.</title>
        <authorList>
            <person name="Kang H."/>
            <person name="Kim H."/>
            <person name="Bae S."/>
            <person name="Joh K."/>
        </authorList>
    </citation>
    <scope>NUCLEOTIDE SEQUENCE [LARGE SCALE GENOMIC DNA]</scope>
    <source>
        <strain evidence="2 3">HMF5405</strain>
    </source>
</reference>
<dbReference type="EMBL" id="JAFMYW010000068">
    <property type="protein sequence ID" value="MBO0953369.1"/>
    <property type="molecule type" value="Genomic_DNA"/>
</dbReference>
<evidence type="ECO:0000313" key="3">
    <source>
        <dbReference type="Proteomes" id="UP000664628"/>
    </source>
</evidence>
<gene>
    <name evidence="2" type="ORF">J2I46_32680</name>
</gene>
<evidence type="ECO:0000313" key="2">
    <source>
        <dbReference type="EMBL" id="MBO0953369.1"/>
    </source>
</evidence>